<dbReference type="InterPro" id="IPR006101">
    <property type="entry name" value="Glyco_hydro_2"/>
</dbReference>
<accession>A0ABW9U839</accession>
<dbReference type="PANTHER" id="PTHR42732">
    <property type="entry name" value="BETA-GALACTOSIDASE"/>
    <property type="match status" value="1"/>
</dbReference>
<dbReference type="InterPro" id="IPR036156">
    <property type="entry name" value="Beta-gal/glucu_dom_sf"/>
</dbReference>
<dbReference type="SUPFAM" id="SSF49785">
    <property type="entry name" value="Galactose-binding domain-like"/>
    <property type="match status" value="1"/>
</dbReference>
<dbReference type="PANTHER" id="PTHR42732:SF1">
    <property type="entry name" value="BETA-MANNOSIDASE"/>
    <property type="match status" value="1"/>
</dbReference>
<name>A0ABW9U839_9BACL</name>
<feature type="domain" description="Glycosyl hydrolases family 2 sugar binding" evidence="6">
    <location>
        <begin position="58"/>
        <end position="154"/>
    </location>
</feature>
<dbReference type="Pfam" id="PF16355">
    <property type="entry name" value="DUF4982"/>
    <property type="match status" value="1"/>
</dbReference>
<feature type="domain" description="Glycoside hydrolase family 2" evidence="8">
    <location>
        <begin position="707"/>
        <end position="808"/>
    </location>
</feature>
<dbReference type="Pfam" id="PF18565">
    <property type="entry name" value="Glyco_hydro2_C5"/>
    <property type="match status" value="1"/>
</dbReference>
<feature type="domain" description="Glycoside hydrolase family 2 catalytic" evidence="5">
    <location>
        <begin position="274"/>
        <end position="427"/>
    </location>
</feature>
<evidence type="ECO:0000259" key="6">
    <source>
        <dbReference type="Pfam" id="PF02837"/>
    </source>
</evidence>
<gene>
    <name evidence="9" type="ORF">GON05_16855</name>
</gene>
<dbReference type="InterPro" id="IPR013783">
    <property type="entry name" value="Ig-like_fold"/>
</dbReference>
<dbReference type="Proteomes" id="UP000467637">
    <property type="component" value="Unassembled WGS sequence"/>
</dbReference>
<dbReference type="SUPFAM" id="SSF49303">
    <property type="entry name" value="beta-Galactosidase/glucuronidase domain"/>
    <property type="match status" value="1"/>
</dbReference>
<sequence length="820" mass="91402">MLRINLDRNWEFENGKPDHIHRKEAEQARIVHLPHDFTIETDTWADAPGGSATGYYVGGIGTYTKMLDIPKEAEGKKILVEFDGAFMNTTVVLNGHTVAKHHYGYTPFHADLTPYIRPGRANRLAVTVNNAAQPNSRWYTGSGLYRHVDLLTSPNLHIVPWGIYAHTSHIVNGTAFVIVETTVENHSDTPANVLVNLKLEKESGGLEAGSGRVQVYVPAAGKAVGRVTVAVDNAELWDIDSPVLYRITACLNGRERLLDSDRTLFGIRTLSVDVKNGLMLNGRTVKLKGGCVHHDQGILGAASYRDSEYRKMKLHKDNGYNAIRCAHNPPSRDMLDACDRLGLLVINEAFDMWTMEKKPHDYSLYFEENWKSDIEAFMLRDRNHPSIIMWSTGNEVNERGGLSGGYEWAAQLAAWVRKLDPTRPVTNAVCTFFSGLEDEDQERFYDDLKNPPKESAGFVNFDTEFGKQVWGKYTEAFCAPLDIVGYNYLIHQFDDAASTYPNRVICSSESIARDMDKYWEGVERHPYIIGDFNWTSFDYIGEAGLGKSLYTEPDKADEQRKKLHESPYPWRLSYDADFDLCGFARPQLAYRRIVWGSDETFIASHRPENYGKTELLSGWGWTDCEHAWSWNGYEGEPATVDVYSAAEEVELILNGISLGRQPAGKGNRFKARFVLSFMPGTLEAVSYVKGIKGSSDVLHSTGEAAGIRIIPEKKELVADGQSLCYAVVEIIDAAGNCVPEASLLSTARVEGVATLAAFGTGRPRTTENYTKGQFTSFKGRLLAIVRAGYEIGFSTLTVSVDGLEPVSLEIPVNKYTEGLN</sequence>
<dbReference type="Gene3D" id="2.60.40.10">
    <property type="entry name" value="Immunoglobulins"/>
    <property type="match status" value="3"/>
</dbReference>
<reference evidence="9 10" key="1">
    <citation type="submission" date="2019-12" db="EMBL/GenBank/DDBJ databases">
        <authorList>
            <person name="Huq M.A."/>
        </authorList>
    </citation>
    <scope>NUCLEOTIDE SEQUENCE [LARGE SCALE GENOMIC DNA]</scope>
    <source>
        <strain evidence="9 10">MAH-34</strain>
    </source>
</reference>
<proteinExistence type="inferred from homology"/>
<evidence type="ECO:0000259" key="8">
    <source>
        <dbReference type="Pfam" id="PF18565"/>
    </source>
</evidence>
<evidence type="ECO:0000256" key="2">
    <source>
        <dbReference type="ARBA" id="ARBA00022801"/>
    </source>
</evidence>
<dbReference type="Gene3D" id="3.20.20.80">
    <property type="entry name" value="Glycosidases"/>
    <property type="match status" value="1"/>
</dbReference>
<dbReference type="Pfam" id="PF02836">
    <property type="entry name" value="Glyco_hydro_2_C"/>
    <property type="match status" value="1"/>
</dbReference>
<organism evidence="9 10">
    <name type="scientific">Paenibacillus anseongense</name>
    <dbReference type="NCBI Taxonomy" id="2682845"/>
    <lineage>
        <taxon>Bacteria</taxon>
        <taxon>Bacillati</taxon>
        <taxon>Bacillota</taxon>
        <taxon>Bacilli</taxon>
        <taxon>Bacillales</taxon>
        <taxon>Paenibacillaceae</taxon>
        <taxon>Paenibacillus</taxon>
    </lineage>
</organism>
<keyword evidence="10" id="KW-1185">Reference proteome</keyword>
<keyword evidence="2" id="KW-0378">Hydrolase</keyword>
<dbReference type="InterPro" id="IPR017853">
    <property type="entry name" value="GH"/>
</dbReference>
<evidence type="ECO:0000259" key="4">
    <source>
        <dbReference type="Pfam" id="PF00703"/>
    </source>
</evidence>
<feature type="domain" description="DUF4982" evidence="7">
    <location>
        <begin position="635"/>
        <end position="690"/>
    </location>
</feature>
<keyword evidence="3" id="KW-0326">Glycosidase</keyword>
<dbReference type="PRINTS" id="PR00132">
    <property type="entry name" value="GLHYDRLASE2"/>
</dbReference>
<dbReference type="InterPro" id="IPR006104">
    <property type="entry name" value="Glyco_hydro_2_N"/>
</dbReference>
<dbReference type="InterPro" id="IPR023232">
    <property type="entry name" value="Glyco_hydro_2_AS"/>
</dbReference>
<dbReference type="Gene3D" id="2.60.120.260">
    <property type="entry name" value="Galactose-binding domain-like"/>
    <property type="match status" value="1"/>
</dbReference>
<dbReference type="RefSeq" id="WP_157320163.1">
    <property type="nucleotide sequence ID" value="NZ_WSEM01000016.1"/>
</dbReference>
<dbReference type="SUPFAM" id="SSF51445">
    <property type="entry name" value="(Trans)glycosidases"/>
    <property type="match status" value="1"/>
</dbReference>
<evidence type="ECO:0000256" key="3">
    <source>
        <dbReference type="ARBA" id="ARBA00023295"/>
    </source>
</evidence>
<evidence type="ECO:0000313" key="10">
    <source>
        <dbReference type="Proteomes" id="UP000467637"/>
    </source>
</evidence>
<dbReference type="PROSITE" id="PS00608">
    <property type="entry name" value="GLYCOSYL_HYDROL_F2_2"/>
    <property type="match status" value="1"/>
</dbReference>
<dbReference type="InterPro" id="IPR040605">
    <property type="entry name" value="Glyco_hydro2_dom5"/>
</dbReference>
<dbReference type="Pfam" id="PF00703">
    <property type="entry name" value="Glyco_hydro_2"/>
    <property type="match status" value="1"/>
</dbReference>
<dbReference type="InterPro" id="IPR006102">
    <property type="entry name" value="Ig-like_GH2"/>
</dbReference>
<dbReference type="Pfam" id="PF02837">
    <property type="entry name" value="Glyco_hydro_2_N"/>
    <property type="match status" value="1"/>
</dbReference>
<evidence type="ECO:0000256" key="1">
    <source>
        <dbReference type="ARBA" id="ARBA00007401"/>
    </source>
</evidence>
<evidence type="ECO:0000259" key="5">
    <source>
        <dbReference type="Pfam" id="PF02836"/>
    </source>
</evidence>
<dbReference type="InterPro" id="IPR051913">
    <property type="entry name" value="GH2_Domain-Containing"/>
</dbReference>
<comment type="similarity">
    <text evidence="1">Belongs to the glycosyl hydrolase 2 family.</text>
</comment>
<dbReference type="InterPro" id="IPR032311">
    <property type="entry name" value="DUF4982"/>
</dbReference>
<protein>
    <submittedName>
        <fullName evidence="9">DUF4982 domain-containing protein</fullName>
    </submittedName>
</protein>
<dbReference type="InterPro" id="IPR008979">
    <property type="entry name" value="Galactose-bd-like_sf"/>
</dbReference>
<dbReference type="EMBL" id="WSEM01000016">
    <property type="protein sequence ID" value="MVQ36282.1"/>
    <property type="molecule type" value="Genomic_DNA"/>
</dbReference>
<evidence type="ECO:0000259" key="7">
    <source>
        <dbReference type="Pfam" id="PF16355"/>
    </source>
</evidence>
<dbReference type="InterPro" id="IPR006103">
    <property type="entry name" value="Glyco_hydro_2_cat"/>
</dbReference>
<feature type="domain" description="Glycoside hydrolase family 2 immunoglobulin-like beta-sandwich" evidence="4">
    <location>
        <begin position="167"/>
        <end position="268"/>
    </location>
</feature>
<evidence type="ECO:0000313" key="9">
    <source>
        <dbReference type="EMBL" id="MVQ36282.1"/>
    </source>
</evidence>
<comment type="caution">
    <text evidence="9">The sequence shown here is derived from an EMBL/GenBank/DDBJ whole genome shotgun (WGS) entry which is preliminary data.</text>
</comment>